<protein>
    <submittedName>
        <fullName evidence="2">Uncharacterized protein</fullName>
    </submittedName>
</protein>
<keyword evidence="1" id="KW-1133">Transmembrane helix</keyword>
<proteinExistence type="predicted"/>
<evidence type="ECO:0000256" key="1">
    <source>
        <dbReference type="SAM" id="Phobius"/>
    </source>
</evidence>
<keyword evidence="1" id="KW-0472">Membrane</keyword>
<keyword evidence="3" id="KW-1185">Reference proteome</keyword>
<evidence type="ECO:0000313" key="2">
    <source>
        <dbReference type="EMBL" id="QNM12435.1"/>
    </source>
</evidence>
<dbReference type="EMBL" id="CP060636">
    <property type="protein sequence ID" value="QNM12435.1"/>
    <property type="molecule type" value="Genomic_DNA"/>
</dbReference>
<dbReference type="Proteomes" id="UP000515856">
    <property type="component" value="Chromosome"/>
</dbReference>
<keyword evidence="1" id="KW-0812">Transmembrane</keyword>
<dbReference type="AlphaFoldDB" id="A0A7G9GNQ3"/>
<organism evidence="2 3">
    <name type="scientific">[Eubacterium] hominis</name>
    <dbReference type="NCBI Taxonomy" id="2764325"/>
    <lineage>
        <taxon>Bacteria</taxon>
        <taxon>Bacillati</taxon>
        <taxon>Bacillota</taxon>
        <taxon>Erysipelotrichia</taxon>
        <taxon>Erysipelotrichales</taxon>
        <taxon>Erysipelotrichaceae</taxon>
        <taxon>Amedibacillus</taxon>
    </lineage>
</organism>
<reference evidence="2 3" key="1">
    <citation type="submission" date="2020-08" db="EMBL/GenBank/DDBJ databases">
        <authorList>
            <person name="Liu C."/>
            <person name="Sun Q."/>
        </authorList>
    </citation>
    <scope>NUCLEOTIDE SEQUENCE [LARGE SCALE GENOMIC DNA]</scope>
    <source>
        <strain evidence="2 3">NSJ-61</strain>
    </source>
</reference>
<dbReference type="RefSeq" id="WP_118667150.1">
    <property type="nucleotide sequence ID" value="NZ_CP060636.1"/>
</dbReference>
<accession>A0A7G9GNQ3</accession>
<evidence type="ECO:0000313" key="3">
    <source>
        <dbReference type="Proteomes" id="UP000515856"/>
    </source>
</evidence>
<gene>
    <name evidence="2" type="ORF">H9Q80_00315</name>
</gene>
<feature type="transmembrane region" description="Helical" evidence="1">
    <location>
        <begin position="30"/>
        <end position="54"/>
    </location>
</feature>
<sequence>MEKIKNFFAGMKQEAEESVKGISKTAVATALWIETMLILMLIVLCLLSVMRLALSESMTDHALELRESAIEERDIYKALYDSALEEIELLSEAPPGE</sequence>
<name>A0A7G9GNQ3_9FIRM</name>
<dbReference type="KEGG" id="ehn:H9Q80_00315"/>